<dbReference type="Pfam" id="PF00082">
    <property type="entry name" value="Peptidase_S8"/>
    <property type="match status" value="1"/>
</dbReference>
<evidence type="ECO:0000313" key="18">
    <source>
        <dbReference type="Proteomes" id="UP000594262"/>
    </source>
</evidence>
<keyword evidence="2 13" id="KW-0645">Protease</keyword>
<dbReference type="FunFam" id="3.30.70.850:FF:000001">
    <property type="entry name" value="Proprotein convertase subtilisin/kexin type 5"/>
    <property type="match status" value="1"/>
</dbReference>
<evidence type="ECO:0000256" key="1">
    <source>
        <dbReference type="ARBA" id="ARBA00005325"/>
    </source>
</evidence>
<feature type="chain" id="PRO_5029611095" description="SPC3" evidence="15">
    <location>
        <begin position="23"/>
        <end position="880"/>
    </location>
</feature>
<dbReference type="Gene3D" id="3.30.70.850">
    <property type="entry name" value="Peptidase S8, pro-domain"/>
    <property type="match status" value="1"/>
</dbReference>
<dbReference type="GO" id="GO:0005802">
    <property type="term" value="C:trans-Golgi network"/>
    <property type="evidence" value="ECO:0007669"/>
    <property type="project" value="TreeGrafter"/>
</dbReference>
<sequence>MLFWKTINVLFLLSVTLNLTLATPAAARKSRQKKRVKHHKTLKTSKDKIHISHEYRDPRFEQKPQHMIKNPNFNAPQLKKKEKEYLAKIEDALQNDEGSLFYTNAWAVQLHQAEVAQADRIAEKHGFENMGQVGNLEGFYHFKHKRVSKRAKRSLPHKTERLVSEDAVLWAEQQHLLDRRRKDNIPTLFNDPKFGDQWYLNNVGQSTGPPGVDLNVLPVWQSGITGRGVVVCVLDDGVDHNHDDLRDNYDQKASYDFNDMDSDPKPRDSDPDNCHGTRCAGEIAAAGNNSVCGVGVAYEANIGGVRMLDGQATDILEGSSLSFQSGYIDIYSNCWGPKDDGKTFGKPGKLAQEALMRGAEKGRDGKGNVFVWATGNGGLTDDDCNCDGYTTSIYTISIGCISDHGLSAYYTELCSSTLAVTFNGGSHREKEENKMITTDLNGKCTDEFKGTSSSAPLAAGCVALLLQANPNLSWRDVQHVIVNTAQVTSPVDEGWTTNGGGFHFNHKFGFGRLDCNRMVEVGKNWRNVPVQKKCIGPSSSTVSMIPIGGTLSITIDTGACEGTEKEIKKLEHVTLTISFQHRRRGDVSIDLFSPSGTRNEMLSTRRYDDSDKGLHDWTFMTVHNWGENPKGVWTMNVTDNILALTSHGINLNGYTQHDTSKQEPDVEDLEQEVIDDEKRVKELEQKKKLKKKGVSGSTSTLDVPQPNDLNGIKKRDRIKTYNIKKDDLDEDRTLLEQDDSMLSMLRNSESRDKKTVINENFDDAKTLEAMVNYNSLTFTGENEDDKTKKKKKKKNSIDENQVYGYDRNIKNVVDSKRNDLFLEDPRVQVQEETGSQRVQVSNGYQEPFNLDESNGVRSESGQVLEWSLTFWGTGTDDDET</sequence>
<feature type="region of interest" description="Disordered" evidence="14">
    <location>
        <begin position="827"/>
        <end position="860"/>
    </location>
</feature>
<dbReference type="AlphaFoldDB" id="A0A7M6DNI3"/>
<dbReference type="SUPFAM" id="SSF54897">
    <property type="entry name" value="Protease propeptides/inhibitors"/>
    <property type="match status" value="1"/>
</dbReference>
<dbReference type="GO" id="GO:0000139">
    <property type="term" value="C:Golgi membrane"/>
    <property type="evidence" value="ECO:0007669"/>
    <property type="project" value="TreeGrafter"/>
</dbReference>
<name>A0A7M6DNI3_9CNID</name>
<evidence type="ECO:0000256" key="3">
    <source>
        <dbReference type="ARBA" id="ARBA00022685"/>
    </source>
</evidence>
<dbReference type="InterPro" id="IPR002884">
    <property type="entry name" value="P_dom"/>
</dbReference>
<dbReference type="PRINTS" id="PR00723">
    <property type="entry name" value="SUBTILISIN"/>
</dbReference>
<keyword evidence="6 13" id="KW-0720">Serine protease</keyword>
<accession>A0A7M6DNI3</accession>
<dbReference type="InterPro" id="IPR034182">
    <property type="entry name" value="Kexin/furin"/>
</dbReference>
<dbReference type="InterPro" id="IPR023827">
    <property type="entry name" value="Peptidase_S8_Asp-AS"/>
</dbReference>
<reference evidence="17" key="1">
    <citation type="submission" date="2021-01" db="UniProtKB">
        <authorList>
            <consortium name="EnsemblMetazoa"/>
        </authorList>
    </citation>
    <scope>IDENTIFICATION</scope>
</reference>
<dbReference type="InterPro" id="IPR015500">
    <property type="entry name" value="Peptidase_S8_subtilisin-rel"/>
</dbReference>
<feature type="compositionally biased region" description="Polar residues" evidence="14">
    <location>
        <begin position="830"/>
        <end position="844"/>
    </location>
</feature>
<dbReference type="InterPro" id="IPR038466">
    <property type="entry name" value="S8_pro-domain_sf"/>
</dbReference>
<dbReference type="FunFam" id="2.60.120.260:FF:000006">
    <property type="entry name" value="Proprotein convertase subtilisin/kexin type 5"/>
    <property type="match status" value="1"/>
</dbReference>
<feature type="active site" description="Charge relay system" evidence="12 13">
    <location>
        <position position="452"/>
    </location>
</feature>
<keyword evidence="18" id="KW-1185">Reference proteome</keyword>
<dbReference type="PROSITE" id="PS00138">
    <property type="entry name" value="SUBTILASE_SER"/>
    <property type="match status" value="1"/>
</dbReference>
<feature type="compositionally biased region" description="Polar residues" evidence="14">
    <location>
        <begin position="851"/>
        <end position="860"/>
    </location>
</feature>
<dbReference type="InterPro" id="IPR023828">
    <property type="entry name" value="Peptidase_S8_Ser-AS"/>
</dbReference>
<evidence type="ECO:0000313" key="17">
    <source>
        <dbReference type="EnsemblMetazoa" id="CLYHEMP018157.1"/>
    </source>
</evidence>
<dbReference type="Proteomes" id="UP000594262">
    <property type="component" value="Unplaced"/>
</dbReference>
<dbReference type="InterPro" id="IPR022398">
    <property type="entry name" value="Peptidase_S8_His-AS"/>
</dbReference>
<dbReference type="InterPro" id="IPR000209">
    <property type="entry name" value="Peptidase_S8/S53_dom"/>
</dbReference>
<evidence type="ECO:0000256" key="15">
    <source>
        <dbReference type="SAM" id="SignalP"/>
    </source>
</evidence>
<feature type="signal peptide" evidence="15">
    <location>
        <begin position="1"/>
        <end position="22"/>
    </location>
</feature>
<evidence type="ECO:0000256" key="7">
    <source>
        <dbReference type="ARBA" id="ARBA00023145"/>
    </source>
</evidence>
<keyword evidence="3" id="KW-0165">Cleavage on pair of basic residues</keyword>
<dbReference type="InterPro" id="IPR032815">
    <property type="entry name" value="S8_pro-domain"/>
</dbReference>
<proteinExistence type="inferred from homology"/>
<keyword evidence="7" id="KW-0865">Zymogen</keyword>
<dbReference type="FunFam" id="3.40.50.200:FF:000021">
    <property type="entry name" value="Proprotein convertase subtilisin/kexin type 5a"/>
    <property type="match status" value="1"/>
</dbReference>
<dbReference type="GeneID" id="136816817"/>
<dbReference type="CDD" id="cd04059">
    <property type="entry name" value="Peptidases_S8_Protein_convertases_Kexins_Furin-like"/>
    <property type="match status" value="1"/>
</dbReference>
<dbReference type="GO" id="GO:0004252">
    <property type="term" value="F:serine-type endopeptidase activity"/>
    <property type="evidence" value="ECO:0007669"/>
    <property type="project" value="UniProtKB-UniRule"/>
</dbReference>
<protein>
    <recommendedName>
        <fullName evidence="11">SPC3</fullName>
    </recommendedName>
</protein>
<evidence type="ECO:0000256" key="4">
    <source>
        <dbReference type="ARBA" id="ARBA00022729"/>
    </source>
</evidence>
<dbReference type="Pfam" id="PF01483">
    <property type="entry name" value="P_proprotein"/>
    <property type="match status" value="1"/>
</dbReference>
<dbReference type="InterPro" id="IPR036852">
    <property type="entry name" value="Peptidase_S8/S53_dom_sf"/>
</dbReference>
<keyword evidence="5 13" id="KW-0378">Hydrolase</keyword>
<feature type="region of interest" description="Disordered" evidence="14">
    <location>
        <begin position="688"/>
        <end position="713"/>
    </location>
</feature>
<dbReference type="InterPro" id="IPR008979">
    <property type="entry name" value="Galactose-bd-like_sf"/>
</dbReference>
<dbReference type="Gene3D" id="3.40.50.200">
    <property type="entry name" value="Peptidase S8/S53 domain"/>
    <property type="match status" value="1"/>
</dbReference>
<dbReference type="SUPFAM" id="SSF52743">
    <property type="entry name" value="Subtilisin-like"/>
    <property type="match status" value="1"/>
</dbReference>
<dbReference type="PANTHER" id="PTHR42884">
    <property type="entry name" value="PROPROTEIN CONVERTASE SUBTILISIN/KEXIN-RELATED"/>
    <property type="match status" value="1"/>
</dbReference>
<dbReference type="OrthoDB" id="6017542at2759"/>
<dbReference type="PROSITE" id="PS51892">
    <property type="entry name" value="SUBTILASE"/>
    <property type="match status" value="1"/>
</dbReference>
<dbReference type="PROSITE" id="PS00137">
    <property type="entry name" value="SUBTILASE_HIS"/>
    <property type="match status" value="1"/>
</dbReference>
<evidence type="ECO:0000259" key="16">
    <source>
        <dbReference type="PROSITE" id="PS51829"/>
    </source>
</evidence>
<evidence type="ECO:0000256" key="13">
    <source>
        <dbReference type="PROSITE-ProRule" id="PRU01240"/>
    </source>
</evidence>
<evidence type="ECO:0000256" key="11">
    <source>
        <dbReference type="ARBA" id="ARBA00076619"/>
    </source>
</evidence>
<evidence type="ECO:0000256" key="14">
    <source>
        <dbReference type="SAM" id="MobiDB-lite"/>
    </source>
</evidence>
<organism evidence="17 18">
    <name type="scientific">Clytia hemisphaerica</name>
    <dbReference type="NCBI Taxonomy" id="252671"/>
    <lineage>
        <taxon>Eukaryota</taxon>
        <taxon>Metazoa</taxon>
        <taxon>Cnidaria</taxon>
        <taxon>Hydrozoa</taxon>
        <taxon>Hydroidolina</taxon>
        <taxon>Leptothecata</taxon>
        <taxon>Obeliida</taxon>
        <taxon>Clytiidae</taxon>
        <taxon>Clytia</taxon>
    </lineage>
</organism>
<evidence type="ECO:0000256" key="5">
    <source>
        <dbReference type="ARBA" id="ARBA00022801"/>
    </source>
</evidence>
<feature type="active site" description="Charge relay system" evidence="12 13">
    <location>
        <position position="235"/>
    </location>
</feature>
<comment type="function">
    <text evidence="10">Probably involved in the processing of hormone and other protein precursors at sites comprised of pairs of basic amino acid residues.</text>
</comment>
<dbReference type="PROSITE" id="PS51829">
    <property type="entry name" value="P_HOMO_B"/>
    <property type="match status" value="1"/>
</dbReference>
<dbReference type="Gene3D" id="2.60.120.260">
    <property type="entry name" value="Galactose-binding domain-like"/>
    <property type="match status" value="1"/>
</dbReference>
<evidence type="ECO:0000256" key="10">
    <source>
        <dbReference type="ARBA" id="ARBA00055784"/>
    </source>
</evidence>
<dbReference type="PROSITE" id="PS00136">
    <property type="entry name" value="SUBTILASE_ASP"/>
    <property type="match status" value="1"/>
</dbReference>
<evidence type="ECO:0000256" key="6">
    <source>
        <dbReference type="ARBA" id="ARBA00022825"/>
    </source>
</evidence>
<comment type="similarity">
    <text evidence="1">Belongs to the peptidase S8 family. Furin subfamily.</text>
</comment>
<dbReference type="SUPFAM" id="SSF49785">
    <property type="entry name" value="Galactose-binding domain-like"/>
    <property type="match status" value="1"/>
</dbReference>
<keyword evidence="9" id="KW-0325">Glycoprotein</keyword>
<feature type="domain" description="P/Homo B" evidence="16">
    <location>
        <begin position="527"/>
        <end position="664"/>
    </location>
</feature>
<evidence type="ECO:0000256" key="2">
    <source>
        <dbReference type="ARBA" id="ARBA00022670"/>
    </source>
</evidence>
<dbReference type="PANTHER" id="PTHR42884:SF23">
    <property type="entry name" value="FURIN-LIKE PROTEASE 2"/>
    <property type="match status" value="1"/>
</dbReference>
<evidence type="ECO:0000256" key="12">
    <source>
        <dbReference type="PIRSR" id="PIRSR615500-1"/>
    </source>
</evidence>
<evidence type="ECO:0000256" key="9">
    <source>
        <dbReference type="ARBA" id="ARBA00023180"/>
    </source>
</evidence>
<evidence type="ECO:0000256" key="8">
    <source>
        <dbReference type="ARBA" id="ARBA00023157"/>
    </source>
</evidence>
<dbReference type="EnsemblMetazoa" id="CLYHEMT018157.1">
    <property type="protein sequence ID" value="CLYHEMP018157.1"/>
    <property type="gene ID" value="CLYHEMG018157"/>
</dbReference>
<dbReference type="Pfam" id="PF16470">
    <property type="entry name" value="S8_pro-domain"/>
    <property type="match status" value="1"/>
</dbReference>
<feature type="region of interest" description="Disordered" evidence="14">
    <location>
        <begin position="243"/>
        <end position="273"/>
    </location>
</feature>
<feature type="active site" description="Charge relay system" evidence="12 13">
    <location>
        <position position="275"/>
    </location>
</feature>
<dbReference type="RefSeq" id="XP_066929242.1">
    <property type="nucleotide sequence ID" value="XM_067073141.1"/>
</dbReference>
<keyword evidence="4 15" id="KW-0732">Signal</keyword>
<dbReference type="GO" id="GO:0016485">
    <property type="term" value="P:protein processing"/>
    <property type="evidence" value="ECO:0007669"/>
    <property type="project" value="TreeGrafter"/>
</dbReference>
<keyword evidence="8" id="KW-1015">Disulfide bond</keyword>
<feature type="compositionally biased region" description="Basic and acidic residues" evidence="14">
    <location>
        <begin position="262"/>
        <end position="273"/>
    </location>
</feature>